<keyword evidence="1" id="KW-0175">Coiled coil</keyword>
<dbReference type="Proteomes" id="UP000321150">
    <property type="component" value="Unassembled WGS sequence"/>
</dbReference>
<evidence type="ECO:0000313" key="2">
    <source>
        <dbReference type="EMBL" id="GEN70584.1"/>
    </source>
</evidence>
<sequence>MTKSMYENLKQLNMELKNHLEEIRNGLIKDLVQMLKGENVDFLSGKTKTDIKALYFEYEYNYLDIVFWAEDQKGDIITHTAAPSCQKKKQAGESEEWNSFLPEKIWTQASDFQEKYEEEDDFDDFWDEYNDEKYGLFENWFFECWKKAAEQSKAIVDAYFSIHDSYFRTDLNTFKTINNDEIAERYKK</sequence>
<evidence type="ECO:0000313" key="3">
    <source>
        <dbReference type="Proteomes" id="UP000321150"/>
    </source>
</evidence>
<protein>
    <recommendedName>
        <fullName evidence="4">DUF4303 domain-containing protein</fullName>
    </recommendedName>
</protein>
<comment type="caution">
    <text evidence="2">The sequence shown here is derived from an EMBL/GenBank/DDBJ whole genome shotgun (WGS) entry which is preliminary data.</text>
</comment>
<name>A0A511Y5X2_9FLAO</name>
<accession>A0A511Y5X2</accession>
<reference evidence="2 3" key="1">
    <citation type="submission" date="2019-07" db="EMBL/GenBank/DDBJ databases">
        <title>Whole genome shotgun sequence of Chryseobacterium lathyri NBRC 105250.</title>
        <authorList>
            <person name="Hosoyama A."/>
            <person name="Uohara A."/>
            <person name="Ohji S."/>
            <person name="Ichikawa N."/>
        </authorList>
    </citation>
    <scope>NUCLEOTIDE SEQUENCE [LARGE SCALE GENOMIC DNA]</scope>
    <source>
        <strain evidence="2 3">NBRC 105250</strain>
    </source>
</reference>
<evidence type="ECO:0000256" key="1">
    <source>
        <dbReference type="SAM" id="Coils"/>
    </source>
</evidence>
<evidence type="ECO:0008006" key="4">
    <source>
        <dbReference type="Google" id="ProtNLM"/>
    </source>
</evidence>
<organism evidence="2 3">
    <name type="scientific">Chryseobacterium lathyri</name>
    <dbReference type="NCBI Taxonomy" id="395933"/>
    <lineage>
        <taxon>Bacteria</taxon>
        <taxon>Pseudomonadati</taxon>
        <taxon>Bacteroidota</taxon>
        <taxon>Flavobacteriia</taxon>
        <taxon>Flavobacteriales</taxon>
        <taxon>Weeksellaceae</taxon>
        <taxon>Chryseobacterium group</taxon>
        <taxon>Chryseobacterium</taxon>
    </lineage>
</organism>
<feature type="coiled-coil region" evidence="1">
    <location>
        <begin position="2"/>
        <end position="29"/>
    </location>
</feature>
<dbReference type="EMBL" id="BJYI01000002">
    <property type="protein sequence ID" value="GEN70584.1"/>
    <property type="molecule type" value="Genomic_DNA"/>
</dbReference>
<dbReference type="AlphaFoldDB" id="A0A511Y5X2"/>
<proteinExistence type="predicted"/>
<gene>
    <name evidence="2" type="ORF">CLA01_06560</name>
</gene>